<feature type="compositionally biased region" description="Basic and acidic residues" evidence="1">
    <location>
        <begin position="256"/>
        <end position="278"/>
    </location>
</feature>
<name>A0A9J6GIN0_HAELO</name>
<feature type="region of interest" description="Disordered" evidence="1">
    <location>
        <begin position="256"/>
        <end position="289"/>
    </location>
</feature>
<dbReference type="OrthoDB" id="5418203at2759"/>
<dbReference type="OMA" id="ATHALCT"/>
<dbReference type="Gene3D" id="3.30.70.330">
    <property type="match status" value="1"/>
</dbReference>
<comment type="caution">
    <text evidence="2">The sequence shown here is derived from an EMBL/GenBank/DDBJ whole genome shotgun (WGS) entry which is preliminary data.</text>
</comment>
<dbReference type="InterPro" id="IPR039884">
    <property type="entry name" value="R3HC1/R3HCL"/>
</dbReference>
<organism evidence="2 3">
    <name type="scientific">Haemaphysalis longicornis</name>
    <name type="common">Bush tick</name>
    <dbReference type="NCBI Taxonomy" id="44386"/>
    <lineage>
        <taxon>Eukaryota</taxon>
        <taxon>Metazoa</taxon>
        <taxon>Ecdysozoa</taxon>
        <taxon>Arthropoda</taxon>
        <taxon>Chelicerata</taxon>
        <taxon>Arachnida</taxon>
        <taxon>Acari</taxon>
        <taxon>Parasitiformes</taxon>
        <taxon>Ixodida</taxon>
        <taxon>Ixodoidea</taxon>
        <taxon>Ixodidae</taxon>
        <taxon>Haemaphysalinae</taxon>
        <taxon>Haemaphysalis</taxon>
    </lineage>
</organism>
<dbReference type="VEuPathDB" id="VectorBase:HLOH_052328"/>
<protein>
    <submittedName>
        <fullName evidence="2">Uncharacterized protein</fullName>
    </submittedName>
</protein>
<feature type="region of interest" description="Disordered" evidence="1">
    <location>
        <begin position="1"/>
        <end position="102"/>
    </location>
</feature>
<dbReference type="EMBL" id="JABSTR010000007">
    <property type="protein sequence ID" value="KAH9375115.1"/>
    <property type="molecule type" value="Genomic_DNA"/>
</dbReference>
<feature type="compositionally biased region" description="Basic and acidic residues" evidence="1">
    <location>
        <begin position="69"/>
        <end position="96"/>
    </location>
</feature>
<proteinExistence type="predicted"/>
<dbReference type="PANTHER" id="PTHR21678">
    <property type="entry name" value="GROWTH INHIBITION AND DIFFERENTIATION RELATED PROTEIN 88"/>
    <property type="match status" value="1"/>
</dbReference>
<sequence>MESAMETCAPLSGGDDAGCSDEVGLENPPDDAAEAMPHLDQVGSARQKMACTPTERPRCAISLDSVRSGSERTHSNEDGGYKRERTCRENNADSERAWNPTSQECVAPKVPEGITASSEVHNAPEVEIDYTKFEYLTPTLSQPKYAHILEMYDFPAEFETEDLESALSSSEHQFTIKRVDDTHALAVFSTPLAATQALGLRTPLVKMRRISEACTQSRVKVRRYGEFLTPFKSRPETSAAVAVRLLSGSLGVRAQVDPERQQRELRGAKGKGKSEGKRFAGSASYGDVP</sequence>
<reference evidence="2 3" key="1">
    <citation type="journal article" date="2020" name="Cell">
        <title>Large-Scale Comparative Analyses of Tick Genomes Elucidate Their Genetic Diversity and Vector Capacities.</title>
        <authorList>
            <consortium name="Tick Genome and Microbiome Consortium (TIGMIC)"/>
            <person name="Jia N."/>
            <person name="Wang J."/>
            <person name="Shi W."/>
            <person name="Du L."/>
            <person name="Sun Y."/>
            <person name="Zhan W."/>
            <person name="Jiang J.F."/>
            <person name="Wang Q."/>
            <person name="Zhang B."/>
            <person name="Ji P."/>
            <person name="Bell-Sakyi L."/>
            <person name="Cui X.M."/>
            <person name="Yuan T.T."/>
            <person name="Jiang B.G."/>
            <person name="Yang W.F."/>
            <person name="Lam T.T."/>
            <person name="Chang Q.C."/>
            <person name="Ding S.J."/>
            <person name="Wang X.J."/>
            <person name="Zhu J.G."/>
            <person name="Ruan X.D."/>
            <person name="Zhao L."/>
            <person name="Wei J.T."/>
            <person name="Ye R.Z."/>
            <person name="Que T.C."/>
            <person name="Du C.H."/>
            <person name="Zhou Y.H."/>
            <person name="Cheng J.X."/>
            <person name="Dai P.F."/>
            <person name="Guo W.B."/>
            <person name="Han X.H."/>
            <person name="Huang E.J."/>
            <person name="Li L.F."/>
            <person name="Wei W."/>
            <person name="Gao Y.C."/>
            <person name="Liu J.Z."/>
            <person name="Shao H.Z."/>
            <person name="Wang X."/>
            <person name="Wang C.C."/>
            <person name="Yang T.C."/>
            <person name="Huo Q.B."/>
            <person name="Li W."/>
            <person name="Chen H.Y."/>
            <person name="Chen S.E."/>
            <person name="Zhou L.G."/>
            <person name="Ni X.B."/>
            <person name="Tian J.H."/>
            <person name="Sheng Y."/>
            <person name="Liu T."/>
            <person name="Pan Y.S."/>
            <person name="Xia L.Y."/>
            <person name="Li J."/>
            <person name="Zhao F."/>
            <person name="Cao W.C."/>
        </authorList>
    </citation>
    <scope>NUCLEOTIDE SEQUENCE [LARGE SCALE GENOMIC DNA]</scope>
    <source>
        <strain evidence="2">HaeL-2018</strain>
    </source>
</reference>
<dbReference type="PANTHER" id="PTHR21678:SF0">
    <property type="entry name" value="C3H1-TYPE DOMAIN-CONTAINING PROTEIN"/>
    <property type="match status" value="1"/>
</dbReference>
<accession>A0A9J6GIN0</accession>
<evidence type="ECO:0000313" key="3">
    <source>
        <dbReference type="Proteomes" id="UP000821853"/>
    </source>
</evidence>
<keyword evidence="3" id="KW-1185">Reference proteome</keyword>
<gene>
    <name evidence="2" type="ORF">HPB48_014512</name>
</gene>
<dbReference type="AlphaFoldDB" id="A0A9J6GIN0"/>
<dbReference type="Proteomes" id="UP000821853">
    <property type="component" value="Chromosome 5"/>
</dbReference>
<dbReference type="InterPro" id="IPR012677">
    <property type="entry name" value="Nucleotide-bd_a/b_plait_sf"/>
</dbReference>
<evidence type="ECO:0000313" key="2">
    <source>
        <dbReference type="EMBL" id="KAH9375115.1"/>
    </source>
</evidence>
<evidence type="ECO:0000256" key="1">
    <source>
        <dbReference type="SAM" id="MobiDB-lite"/>
    </source>
</evidence>